<dbReference type="PANTHER" id="PTHR20275">
    <property type="entry name" value="NAD KINASE"/>
    <property type="match status" value="1"/>
</dbReference>
<feature type="region of interest" description="Disordered" evidence="10">
    <location>
        <begin position="296"/>
        <end position="329"/>
    </location>
</feature>
<proteinExistence type="inferred from homology"/>
<feature type="binding site" evidence="9">
    <location>
        <position position="177"/>
    </location>
    <ligand>
        <name>NAD(+)</name>
        <dbReference type="ChEBI" id="CHEBI:57540"/>
    </ligand>
</feature>
<comment type="similarity">
    <text evidence="9">Belongs to the NAD kinase family.</text>
</comment>
<dbReference type="AlphaFoldDB" id="A0A542ZKW4"/>
<keyword evidence="12" id="KW-1185">Reference proteome</keyword>
<evidence type="ECO:0000256" key="8">
    <source>
        <dbReference type="ARBA" id="ARBA00047925"/>
    </source>
</evidence>
<dbReference type="Proteomes" id="UP000319514">
    <property type="component" value="Unassembled WGS sequence"/>
</dbReference>
<dbReference type="HAMAP" id="MF_00361">
    <property type="entry name" value="NAD_kinase"/>
    <property type="match status" value="1"/>
</dbReference>
<dbReference type="GO" id="GO:0046872">
    <property type="term" value="F:metal ion binding"/>
    <property type="evidence" value="ECO:0007669"/>
    <property type="project" value="UniProtKB-UniRule"/>
</dbReference>
<feature type="binding site" evidence="9">
    <location>
        <begin position="73"/>
        <end position="74"/>
    </location>
    <ligand>
        <name>NAD(+)</name>
        <dbReference type="ChEBI" id="CHEBI:57540"/>
    </ligand>
</feature>
<evidence type="ECO:0000256" key="5">
    <source>
        <dbReference type="ARBA" id="ARBA00022840"/>
    </source>
</evidence>
<evidence type="ECO:0000313" key="12">
    <source>
        <dbReference type="Proteomes" id="UP000319514"/>
    </source>
</evidence>
<feature type="compositionally biased region" description="Gly residues" evidence="10">
    <location>
        <begin position="300"/>
        <end position="318"/>
    </location>
</feature>
<dbReference type="GO" id="GO:0005737">
    <property type="term" value="C:cytoplasm"/>
    <property type="evidence" value="ECO:0007669"/>
    <property type="project" value="UniProtKB-SubCell"/>
</dbReference>
<keyword evidence="2 9" id="KW-0808">Transferase</keyword>
<evidence type="ECO:0000256" key="10">
    <source>
        <dbReference type="SAM" id="MobiDB-lite"/>
    </source>
</evidence>
<dbReference type="SUPFAM" id="SSF111331">
    <property type="entry name" value="NAD kinase/diacylglycerol kinase-like"/>
    <property type="match status" value="1"/>
</dbReference>
<feature type="binding site" evidence="9">
    <location>
        <position position="158"/>
    </location>
    <ligand>
        <name>NAD(+)</name>
        <dbReference type="ChEBI" id="CHEBI:57540"/>
    </ligand>
</feature>
<evidence type="ECO:0000256" key="7">
    <source>
        <dbReference type="ARBA" id="ARBA00023027"/>
    </source>
</evidence>
<comment type="caution">
    <text evidence="9">Lacks conserved residue(s) required for the propagation of feature annotation.</text>
</comment>
<reference evidence="11 12" key="1">
    <citation type="submission" date="2019-06" db="EMBL/GenBank/DDBJ databases">
        <title>Sequencing the genomes of 1000 actinobacteria strains.</title>
        <authorList>
            <person name="Klenk H.-P."/>
        </authorList>
    </citation>
    <scope>NUCLEOTIDE SEQUENCE [LARGE SCALE GENOMIC DNA]</scope>
    <source>
        <strain evidence="11 12">DSM 18082</strain>
    </source>
</reference>
<dbReference type="InterPro" id="IPR017438">
    <property type="entry name" value="ATP-NAD_kinase_N"/>
</dbReference>
<evidence type="ECO:0000256" key="9">
    <source>
        <dbReference type="HAMAP-Rule" id="MF_00361"/>
    </source>
</evidence>
<dbReference type="Pfam" id="PF01513">
    <property type="entry name" value="NAD_kinase"/>
    <property type="match status" value="1"/>
</dbReference>
<dbReference type="InterPro" id="IPR016064">
    <property type="entry name" value="NAD/diacylglycerol_kinase_sf"/>
</dbReference>
<comment type="subcellular location">
    <subcellularLocation>
        <location evidence="9">Cytoplasm</location>
    </subcellularLocation>
</comment>
<dbReference type="GO" id="GO:0051287">
    <property type="term" value="F:NAD binding"/>
    <property type="evidence" value="ECO:0007669"/>
    <property type="project" value="UniProtKB-ARBA"/>
</dbReference>
<protein>
    <recommendedName>
        <fullName evidence="9">NAD kinase</fullName>
        <ecNumber evidence="9">2.7.1.23</ecNumber>
    </recommendedName>
    <alternativeName>
        <fullName evidence="9">ATP-dependent NAD kinase</fullName>
    </alternativeName>
</protein>
<dbReference type="GO" id="GO:0003951">
    <property type="term" value="F:NAD+ kinase activity"/>
    <property type="evidence" value="ECO:0007669"/>
    <property type="project" value="UniProtKB-UniRule"/>
</dbReference>
<accession>A0A542ZKW4</accession>
<keyword evidence="5 9" id="KW-0067">ATP-binding</keyword>
<evidence type="ECO:0000256" key="3">
    <source>
        <dbReference type="ARBA" id="ARBA00022741"/>
    </source>
</evidence>
<evidence type="ECO:0000256" key="1">
    <source>
        <dbReference type="ARBA" id="ARBA00022490"/>
    </source>
</evidence>
<evidence type="ECO:0000313" key="11">
    <source>
        <dbReference type="EMBL" id="TQL60800.1"/>
    </source>
</evidence>
<keyword evidence="7 9" id="KW-0520">NAD</keyword>
<dbReference type="Gene3D" id="2.60.200.30">
    <property type="entry name" value="Probable inorganic polyphosphate/atp-NAD kinase, domain 2"/>
    <property type="match status" value="1"/>
</dbReference>
<dbReference type="InterPro" id="IPR017437">
    <property type="entry name" value="ATP-NAD_kinase_PpnK-typ_C"/>
</dbReference>
<dbReference type="GO" id="GO:0005524">
    <property type="term" value="F:ATP binding"/>
    <property type="evidence" value="ECO:0007669"/>
    <property type="project" value="UniProtKB-KW"/>
</dbReference>
<gene>
    <name evidence="9" type="primary">nadK</name>
    <name evidence="11" type="ORF">FB474_2197</name>
</gene>
<dbReference type="OrthoDB" id="9774737at2"/>
<feature type="binding site" evidence="9">
    <location>
        <position position="212"/>
    </location>
    <ligand>
        <name>NAD(+)</name>
        <dbReference type="ChEBI" id="CHEBI:57540"/>
    </ligand>
</feature>
<comment type="cofactor">
    <cofactor evidence="9">
        <name>a divalent metal cation</name>
        <dbReference type="ChEBI" id="CHEBI:60240"/>
    </cofactor>
</comment>
<dbReference type="GO" id="GO:0006741">
    <property type="term" value="P:NADP+ biosynthetic process"/>
    <property type="evidence" value="ECO:0007669"/>
    <property type="project" value="UniProtKB-UniRule"/>
</dbReference>
<keyword evidence="6 9" id="KW-0521">NADP</keyword>
<name>A0A542ZKW4_9MICO</name>
<comment type="catalytic activity">
    <reaction evidence="8 9">
        <text>NAD(+) + ATP = ADP + NADP(+) + H(+)</text>
        <dbReference type="Rhea" id="RHEA:18629"/>
        <dbReference type="ChEBI" id="CHEBI:15378"/>
        <dbReference type="ChEBI" id="CHEBI:30616"/>
        <dbReference type="ChEBI" id="CHEBI:57540"/>
        <dbReference type="ChEBI" id="CHEBI:58349"/>
        <dbReference type="ChEBI" id="CHEBI:456216"/>
        <dbReference type="EC" id="2.7.1.23"/>
    </reaction>
</comment>
<feature type="binding site" evidence="9">
    <location>
        <begin position="147"/>
        <end position="148"/>
    </location>
    <ligand>
        <name>NAD(+)</name>
        <dbReference type="ChEBI" id="CHEBI:57540"/>
    </ligand>
</feature>
<dbReference type="InterPro" id="IPR002504">
    <property type="entry name" value="NADK"/>
</dbReference>
<organism evidence="11 12">
    <name type="scientific">Oryzihumus leptocrescens</name>
    <dbReference type="NCBI Taxonomy" id="297536"/>
    <lineage>
        <taxon>Bacteria</taxon>
        <taxon>Bacillati</taxon>
        <taxon>Actinomycetota</taxon>
        <taxon>Actinomycetes</taxon>
        <taxon>Micrococcales</taxon>
        <taxon>Intrasporangiaceae</taxon>
        <taxon>Oryzihumus</taxon>
    </lineage>
</organism>
<dbReference type="EMBL" id="VFOQ01000001">
    <property type="protein sequence ID" value="TQL60800.1"/>
    <property type="molecule type" value="Genomic_DNA"/>
</dbReference>
<dbReference type="FunFam" id="2.60.200.30:FF:000007">
    <property type="entry name" value="NAD kinase"/>
    <property type="match status" value="1"/>
</dbReference>
<keyword evidence="1 9" id="KW-0963">Cytoplasm</keyword>
<comment type="caution">
    <text evidence="11">The sequence shown here is derived from an EMBL/GenBank/DDBJ whole genome shotgun (WGS) entry which is preliminary data.</text>
</comment>
<comment type="function">
    <text evidence="9">Involved in the regulation of the intracellular balance of NAD and NADP, and is a key enzyme in the biosynthesis of NADP. Catalyzes specifically the phosphorylation on 2'-hydroxyl of the adenosine moiety of NAD to yield NADP.</text>
</comment>
<dbReference type="PANTHER" id="PTHR20275:SF0">
    <property type="entry name" value="NAD KINASE"/>
    <property type="match status" value="1"/>
</dbReference>
<evidence type="ECO:0000256" key="2">
    <source>
        <dbReference type="ARBA" id="ARBA00022679"/>
    </source>
</evidence>
<feature type="binding site" evidence="9">
    <location>
        <begin position="188"/>
        <end position="193"/>
    </location>
    <ligand>
        <name>NAD(+)</name>
        <dbReference type="ChEBI" id="CHEBI:57540"/>
    </ligand>
</feature>
<dbReference type="EC" id="2.7.1.23" evidence="9"/>
<dbReference type="NCBIfam" id="NF002892">
    <property type="entry name" value="PRK03372.1"/>
    <property type="match status" value="1"/>
</dbReference>
<dbReference type="Gene3D" id="3.40.50.10330">
    <property type="entry name" value="Probable inorganic polyphosphate/atp-NAD kinase, domain 1"/>
    <property type="match status" value="1"/>
</dbReference>
<evidence type="ECO:0000256" key="4">
    <source>
        <dbReference type="ARBA" id="ARBA00022777"/>
    </source>
</evidence>
<feature type="active site" description="Proton acceptor" evidence="9">
    <location>
        <position position="73"/>
    </location>
</feature>
<evidence type="ECO:0000256" key="6">
    <source>
        <dbReference type="ARBA" id="ARBA00022857"/>
    </source>
</evidence>
<sequence>MTRRILLVAHPRRPEAQHLAGDVASRLHAAGIEVALLPEEAEAVHLGHNPNVVLADPADPARGCELVCVLGGDGTILRGAAMSRGTDAPLLGVNLGHVGFLAEAEREDLQETVERIVSRDYEVEERMTLEVRAHHDGELIASSWALNEVTVEKAARERMLELIVEVDGRPLSTWGCDGVVMATPTGSTAYAFSAGGPVVWPDVEAMMVVPLAAHALFARPLVVGPRCRLAVEVLADTEGSGVLWCDGARMVELPPGARIEVCRSDTPVRLARMSASPFTDRLVAKFDLSVAGWRGAGRRASGGPGPGRRRGSGPGPSTGGDHSVAPATD</sequence>
<keyword evidence="4 9" id="KW-0418">Kinase</keyword>
<feature type="binding site" evidence="9">
    <location>
        <position position="78"/>
    </location>
    <ligand>
        <name>NAD(+)</name>
        <dbReference type="ChEBI" id="CHEBI:57540"/>
    </ligand>
</feature>
<dbReference type="RefSeq" id="WP_141788651.1">
    <property type="nucleotide sequence ID" value="NZ_BAAAKX010000016.1"/>
</dbReference>
<keyword evidence="3 9" id="KW-0547">Nucleotide-binding</keyword>
<dbReference type="GO" id="GO:0019674">
    <property type="term" value="P:NAD+ metabolic process"/>
    <property type="evidence" value="ECO:0007669"/>
    <property type="project" value="InterPro"/>
</dbReference>
<dbReference type="Pfam" id="PF20143">
    <property type="entry name" value="NAD_kinase_C"/>
    <property type="match status" value="1"/>
</dbReference>